<reference evidence="2" key="4">
    <citation type="journal article" date="2015" name="G3 (Bethesda)">
        <title>Genome sequences of three phytopathogenic species of the Magnaporthaceae family of fungi.</title>
        <authorList>
            <person name="Okagaki L.H."/>
            <person name="Nunes C.C."/>
            <person name="Sailsbery J."/>
            <person name="Clay B."/>
            <person name="Brown D."/>
            <person name="John T."/>
            <person name="Oh Y."/>
            <person name="Young N."/>
            <person name="Fitzgerald M."/>
            <person name="Haas B.J."/>
            <person name="Zeng Q."/>
            <person name="Young S."/>
            <person name="Adiconis X."/>
            <person name="Fan L."/>
            <person name="Levin J.Z."/>
            <person name="Mitchell T.K."/>
            <person name="Okubara P.A."/>
            <person name="Farman M.L."/>
            <person name="Kohn L.M."/>
            <person name="Birren B."/>
            <person name="Ma L.-J."/>
            <person name="Dean R.A."/>
        </authorList>
    </citation>
    <scope>NUCLEOTIDE SEQUENCE</scope>
    <source>
        <strain evidence="2">R3-111a-1</strain>
    </source>
</reference>
<reference evidence="1" key="2">
    <citation type="submission" date="2010-07" db="EMBL/GenBank/DDBJ databases">
        <authorList>
            <consortium name="The Broad Institute Genome Sequencing Platform"/>
            <consortium name="Broad Institute Genome Sequencing Center for Infectious Disease"/>
            <person name="Ma L.-J."/>
            <person name="Dead R."/>
            <person name="Young S."/>
            <person name="Zeng Q."/>
            <person name="Koehrsen M."/>
            <person name="Alvarado L."/>
            <person name="Berlin A."/>
            <person name="Chapman S.B."/>
            <person name="Chen Z."/>
            <person name="Freedman E."/>
            <person name="Gellesch M."/>
            <person name="Goldberg J."/>
            <person name="Griggs A."/>
            <person name="Gujja S."/>
            <person name="Heilman E.R."/>
            <person name="Heiman D."/>
            <person name="Hepburn T."/>
            <person name="Howarth C."/>
            <person name="Jen D."/>
            <person name="Larson L."/>
            <person name="Mehta T."/>
            <person name="Neiman D."/>
            <person name="Pearson M."/>
            <person name="Roberts A."/>
            <person name="Saif S."/>
            <person name="Shea T."/>
            <person name="Shenoy N."/>
            <person name="Sisk P."/>
            <person name="Stolte C."/>
            <person name="Sykes S."/>
            <person name="Walk T."/>
            <person name="White J."/>
            <person name="Yandava C."/>
            <person name="Haas B."/>
            <person name="Nusbaum C."/>
            <person name="Birren B."/>
        </authorList>
    </citation>
    <scope>NUCLEOTIDE SEQUENCE</scope>
    <source>
        <strain evidence="1">R3-111a-1</strain>
    </source>
</reference>
<proteinExistence type="predicted"/>
<dbReference type="RefSeq" id="XP_009220785.1">
    <property type="nucleotide sequence ID" value="XM_009222521.1"/>
</dbReference>
<dbReference type="VEuPathDB" id="FungiDB:GGTG_04724"/>
<reference evidence="3" key="1">
    <citation type="submission" date="2010-07" db="EMBL/GenBank/DDBJ databases">
        <title>The genome sequence of Gaeumannomyces graminis var. tritici strain R3-111a-1.</title>
        <authorList>
            <consortium name="The Broad Institute Genome Sequencing Platform"/>
            <person name="Ma L.-J."/>
            <person name="Dead R."/>
            <person name="Young S."/>
            <person name="Zeng Q."/>
            <person name="Koehrsen M."/>
            <person name="Alvarado L."/>
            <person name="Berlin A."/>
            <person name="Chapman S.B."/>
            <person name="Chen Z."/>
            <person name="Freedman E."/>
            <person name="Gellesch M."/>
            <person name="Goldberg J."/>
            <person name="Griggs A."/>
            <person name="Gujja S."/>
            <person name="Heilman E.R."/>
            <person name="Heiman D."/>
            <person name="Hepburn T."/>
            <person name="Howarth C."/>
            <person name="Jen D."/>
            <person name="Larson L."/>
            <person name="Mehta T."/>
            <person name="Neiman D."/>
            <person name="Pearson M."/>
            <person name="Roberts A."/>
            <person name="Saif S."/>
            <person name="Shea T."/>
            <person name="Shenoy N."/>
            <person name="Sisk P."/>
            <person name="Stolte C."/>
            <person name="Sykes S."/>
            <person name="Walk T."/>
            <person name="White J."/>
            <person name="Yandava C."/>
            <person name="Haas B."/>
            <person name="Nusbaum C."/>
            <person name="Birren B."/>
        </authorList>
    </citation>
    <scope>NUCLEOTIDE SEQUENCE [LARGE SCALE GENOMIC DNA]</scope>
    <source>
        <strain evidence="3">R3-111a-1</strain>
    </source>
</reference>
<dbReference type="EnsemblFungi" id="EJT79640">
    <property type="protein sequence ID" value="EJT79640"/>
    <property type="gene ID" value="GGTG_04724"/>
</dbReference>
<dbReference type="Proteomes" id="UP000006039">
    <property type="component" value="Unassembled WGS sequence"/>
</dbReference>
<evidence type="ECO:0000313" key="1">
    <source>
        <dbReference type="EMBL" id="EJT79640.1"/>
    </source>
</evidence>
<reference evidence="2" key="5">
    <citation type="submission" date="2018-04" db="UniProtKB">
        <authorList>
            <consortium name="EnsemblFungi"/>
        </authorList>
    </citation>
    <scope>IDENTIFICATION</scope>
    <source>
        <strain evidence="2">R3-111a-1</strain>
    </source>
</reference>
<dbReference type="GeneID" id="20345182"/>
<dbReference type="HOGENOM" id="CLU_3050431_0_0_1"/>
<name>J3NTX5_GAET3</name>
<evidence type="ECO:0000313" key="2">
    <source>
        <dbReference type="EnsemblFungi" id="EJT79640"/>
    </source>
</evidence>
<reference evidence="1" key="3">
    <citation type="submission" date="2010-09" db="EMBL/GenBank/DDBJ databases">
        <title>Annotation of Gaeumannomyces graminis var. tritici R3-111a-1.</title>
        <authorList>
            <consortium name="The Broad Institute Genome Sequencing Platform"/>
            <person name="Ma L.-J."/>
            <person name="Dead R."/>
            <person name="Young S.K."/>
            <person name="Zeng Q."/>
            <person name="Gargeya S."/>
            <person name="Fitzgerald M."/>
            <person name="Haas B."/>
            <person name="Abouelleil A."/>
            <person name="Alvarado L."/>
            <person name="Arachchi H.M."/>
            <person name="Berlin A."/>
            <person name="Brown A."/>
            <person name="Chapman S.B."/>
            <person name="Chen Z."/>
            <person name="Dunbar C."/>
            <person name="Freedman E."/>
            <person name="Gearin G."/>
            <person name="Gellesch M."/>
            <person name="Goldberg J."/>
            <person name="Griggs A."/>
            <person name="Gujja S."/>
            <person name="Heiman D."/>
            <person name="Howarth C."/>
            <person name="Larson L."/>
            <person name="Lui A."/>
            <person name="MacDonald P.J.P."/>
            <person name="Mehta T."/>
            <person name="Montmayeur A."/>
            <person name="Murphy C."/>
            <person name="Neiman D."/>
            <person name="Pearson M."/>
            <person name="Priest M."/>
            <person name="Roberts A."/>
            <person name="Saif S."/>
            <person name="Shea T."/>
            <person name="Shenoy N."/>
            <person name="Sisk P."/>
            <person name="Stolte C."/>
            <person name="Sykes S."/>
            <person name="Yandava C."/>
            <person name="Wortman J."/>
            <person name="Nusbaum C."/>
            <person name="Birren B."/>
        </authorList>
    </citation>
    <scope>NUCLEOTIDE SEQUENCE</scope>
    <source>
        <strain evidence="1">R3-111a-1</strain>
    </source>
</reference>
<sequence>MRKLYFLINTIYCRKEALSINIKCLRHRKSGSLAWKRITLPGVRKEAYYKPGDF</sequence>
<accession>J3NTX5</accession>
<evidence type="ECO:0000313" key="3">
    <source>
        <dbReference type="Proteomes" id="UP000006039"/>
    </source>
</evidence>
<organism evidence="1">
    <name type="scientific">Gaeumannomyces tritici (strain R3-111a-1)</name>
    <name type="common">Wheat and barley take-all root rot fungus</name>
    <name type="synonym">Gaeumannomyces graminis var. tritici</name>
    <dbReference type="NCBI Taxonomy" id="644352"/>
    <lineage>
        <taxon>Eukaryota</taxon>
        <taxon>Fungi</taxon>
        <taxon>Dikarya</taxon>
        <taxon>Ascomycota</taxon>
        <taxon>Pezizomycotina</taxon>
        <taxon>Sordariomycetes</taxon>
        <taxon>Sordariomycetidae</taxon>
        <taxon>Magnaporthales</taxon>
        <taxon>Magnaporthaceae</taxon>
        <taxon>Gaeumannomyces</taxon>
    </lineage>
</organism>
<gene>
    <name evidence="2" type="primary">20345182</name>
    <name evidence="1" type="ORF">GGTG_04724</name>
</gene>
<keyword evidence="3" id="KW-1185">Reference proteome</keyword>
<protein>
    <submittedName>
        <fullName evidence="1 2">Uncharacterized protein</fullName>
    </submittedName>
</protein>
<dbReference type="AlphaFoldDB" id="J3NTX5"/>
<dbReference type="EMBL" id="GL385396">
    <property type="protein sequence ID" value="EJT79640.1"/>
    <property type="molecule type" value="Genomic_DNA"/>
</dbReference>